<dbReference type="Proteomes" id="UP000198588">
    <property type="component" value="Unassembled WGS sequence"/>
</dbReference>
<dbReference type="PANTHER" id="PTHR22911">
    <property type="entry name" value="ACYL-MALONYL CONDENSING ENZYME-RELATED"/>
    <property type="match status" value="1"/>
</dbReference>
<feature type="domain" description="EamA" evidence="2">
    <location>
        <begin position="152"/>
        <end position="285"/>
    </location>
</feature>
<organism evidence="3 4">
    <name type="scientific">Mesorhizobium qingshengii</name>
    <dbReference type="NCBI Taxonomy" id="1165689"/>
    <lineage>
        <taxon>Bacteria</taxon>
        <taxon>Pseudomonadati</taxon>
        <taxon>Pseudomonadota</taxon>
        <taxon>Alphaproteobacteria</taxon>
        <taxon>Hyphomicrobiales</taxon>
        <taxon>Phyllobacteriaceae</taxon>
        <taxon>Mesorhizobium</taxon>
    </lineage>
</organism>
<dbReference type="OrthoDB" id="7340103at2"/>
<evidence type="ECO:0000259" key="2">
    <source>
        <dbReference type="Pfam" id="PF00892"/>
    </source>
</evidence>
<evidence type="ECO:0000256" key="1">
    <source>
        <dbReference type="SAM" id="Phobius"/>
    </source>
</evidence>
<evidence type="ECO:0000313" key="3">
    <source>
        <dbReference type="EMBL" id="SDA98708.1"/>
    </source>
</evidence>
<dbReference type="RefSeq" id="WP_091586219.1">
    <property type="nucleotide sequence ID" value="NZ_FMXM01000034.1"/>
</dbReference>
<feature type="transmembrane region" description="Helical" evidence="1">
    <location>
        <begin position="220"/>
        <end position="238"/>
    </location>
</feature>
<keyword evidence="1" id="KW-0472">Membrane</keyword>
<name>A0A1G5ZV88_9HYPH</name>
<accession>A0A1G5ZV88</accession>
<feature type="transmembrane region" description="Helical" evidence="1">
    <location>
        <begin position="9"/>
        <end position="30"/>
    </location>
</feature>
<feature type="transmembrane region" description="Helical" evidence="1">
    <location>
        <begin position="42"/>
        <end position="60"/>
    </location>
</feature>
<feature type="transmembrane region" description="Helical" evidence="1">
    <location>
        <begin position="274"/>
        <end position="292"/>
    </location>
</feature>
<gene>
    <name evidence="3" type="ORF">SAMN02927914_06313</name>
</gene>
<evidence type="ECO:0000313" key="4">
    <source>
        <dbReference type="Proteomes" id="UP000198588"/>
    </source>
</evidence>
<feature type="transmembrane region" description="Helical" evidence="1">
    <location>
        <begin position="98"/>
        <end position="117"/>
    </location>
</feature>
<keyword evidence="1" id="KW-0812">Transmembrane</keyword>
<feature type="transmembrane region" description="Helical" evidence="1">
    <location>
        <begin position="72"/>
        <end position="92"/>
    </location>
</feature>
<feature type="domain" description="EamA" evidence="2">
    <location>
        <begin position="14"/>
        <end position="140"/>
    </location>
</feature>
<dbReference type="STRING" id="1165689.SAMN02927914_06313"/>
<dbReference type="AlphaFoldDB" id="A0A1G5ZV88"/>
<dbReference type="InterPro" id="IPR000620">
    <property type="entry name" value="EamA_dom"/>
</dbReference>
<reference evidence="3 4" key="1">
    <citation type="submission" date="2016-10" db="EMBL/GenBank/DDBJ databases">
        <authorList>
            <person name="de Groot N.N."/>
        </authorList>
    </citation>
    <scope>NUCLEOTIDE SEQUENCE [LARGE SCALE GENOMIC DNA]</scope>
    <source>
        <strain evidence="3 4">CGMCC 1.12097</strain>
    </source>
</reference>
<dbReference type="InterPro" id="IPR037185">
    <property type="entry name" value="EmrE-like"/>
</dbReference>
<protein>
    <submittedName>
        <fullName evidence="3">Permease of the drug/metabolite transporter (DMT) superfamily</fullName>
    </submittedName>
</protein>
<feature type="transmembrane region" description="Helical" evidence="1">
    <location>
        <begin position="250"/>
        <end position="268"/>
    </location>
</feature>
<dbReference type="GO" id="GO:0016020">
    <property type="term" value="C:membrane"/>
    <property type="evidence" value="ECO:0007669"/>
    <property type="project" value="InterPro"/>
</dbReference>
<sequence>MKRPESEPTLLLSLGVLVAGSIWGLFWLPLRAIEAQGVSGDWVNLVFFSVSGATILPWALRRTVLATQSKDQLVTGLLLGTAFALYTLSLTMTDVVRAILLFYMTPVWSTLASIAFWNGRLTTRRAAALSFGLGGLWLVIQNDQGIPIPHNTGDWVGLVAGICWSLGTLRSFHRAALPVSSTMLAFSIGGLGTTLVAMVLRYQTGNLSTNMAAVVDVMPLVLTLGLCMFAIPNLLVLWAAERMEPARVGILLLAEVLTGTISAALFSTEPVSTAQILGAMLIVAAGVVEVTARCEPSLRNSVVRLPKIRSQR</sequence>
<proteinExistence type="predicted"/>
<keyword evidence="1" id="KW-1133">Transmembrane helix</keyword>
<feature type="transmembrane region" description="Helical" evidence="1">
    <location>
        <begin position="181"/>
        <end position="200"/>
    </location>
</feature>
<dbReference type="SUPFAM" id="SSF103481">
    <property type="entry name" value="Multidrug resistance efflux transporter EmrE"/>
    <property type="match status" value="2"/>
</dbReference>
<dbReference type="EMBL" id="FMXM01000034">
    <property type="protein sequence ID" value="SDA98708.1"/>
    <property type="molecule type" value="Genomic_DNA"/>
</dbReference>
<dbReference type="Pfam" id="PF00892">
    <property type="entry name" value="EamA"/>
    <property type="match status" value="2"/>
</dbReference>